<keyword evidence="1" id="KW-0472">Membrane</keyword>
<comment type="caution">
    <text evidence="2">The sequence shown here is derived from an EMBL/GenBank/DDBJ whole genome shotgun (WGS) entry which is preliminary data.</text>
</comment>
<dbReference type="AlphaFoldDB" id="A0A2P5FF07"/>
<organism evidence="2 3">
    <name type="scientific">Trema orientale</name>
    <name type="common">Charcoal tree</name>
    <name type="synonym">Celtis orientalis</name>
    <dbReference type="NCBI Taxonomy" id="63057"/>
    <lineage>
        <taxon>Eukaryota</taxon>
        <taxon>Viridiplantae</taxon>
        <taxon>Streptophyta</taxon>
        <taxon>Embryophyta</taxon>
        <taxon>Tracheophyta</taxon>
        <taxon>Spermatophyta</taxon>
        <taxon>Magnoliopsida</taxon>
        <taxon>eudicotyledons</taxon>
        <taxon>Gunneridae</taxon>
        <taxon>Pentapetalae</taxon>
        <taxon>rosids</taxon>
        <taxon>fabids</taxon>
        <taxon>Rosales</taxon>
        <taxon>Cannabaceae</taxon>
        <taxon>Trema</taxon>
    </lineage>
</organism>
<evidence type="ECO:0000256" key="1">
    <source>
        <dbReference type="SAM" id="Phobius"/>
    </source>
</evidence>
<keyword evidence="1" id="KW-1133">Transmembrane helix</keyword>
<gene>
    <name evidence="2" type="ORF">TorRG33x02_079690</name>
</gene>
<reference evidence="3" key="1">
    <citation type="submission" date="2016-06" db="EMBL/GenBank/DDBJ databases">
        <title>Parallel loss of symbiosis genes in relatives of nitrogen-fixing non-legume Parasponia.</title>
        <authorList>
            <person name="Van Velzen R."/>
            <person name="Holmer R."/>
            <person name="Bu F."/>
            <person name="Rutten L."/>
            <person name="Van Zeijl A."/>
            <person name="Liu W."/>
            <person name="Santuari L."/>
            <person name="Cao Q."/>
            <person name="Sharma T."/>
            <person name="Shen D."/>
            <person name="Roswanjaya Y."/>
            <person name="Wardhani T."/>
            <person name="Kalhor M.S."/>
            <person name="Jansen J."/>
            <person name="Van den Hoogen J."/>
            <person name="Gungor B."/>
            <person name="Hartog M."/>
            <person name="Hontelez J."/>
            <person name="Verver J."/>
            <person name="Yang W.-C."/>
            <person name="Schijlen E."/>
            <person name="Repin R."/>
            <person name="Schilthuizen M."/>
            <person name="Schranz E."/>
            <person name="Heidstra R."/>
            <person name="Miyata K."/>
            <person name="Fedorova E."/>
            <person name="Kohlen W."/>
            <person name="Bisseling T."/>
            <person name="Smit S."/>
            <person name="Geurts R."/>
        </authorList>
    </citation>
    <scope>NUCLEOTIDE SEQUENCE [LARGE SCALE GENOMIC DNA]</scope>
    <source>
        <strain evidence="3">cv. RG33-2</strain>
    </source>
</reference>
<accession>A0A2P5FF07</accession>
<name>A0A2P5FF07_TREOI</name>
<dbReference type="EMBL" id="JXTC01000039">
    <property type="protein sequence ID" value="PON96380.1"/>
    <property type="molecule type" value="Genomic_DNA"/>
</dbReference>
<evidence type="ECO:0000313" key="3">
    <source>
        <dbReference type="Proteomes" id="UP000237000"/>
    </source>
</evidence>
<sequence length="33" mass="3996">MSSTLQYYKQRGESKFPQLYYCLFIIIIFFPVA</sequence>
<protein>
    <submittedName>
        <fullName evidence="2">Uncharacterized protein</fullName>
    </submittedName>
</protein>
<dbReference type="Proteomes" id="UP000237000">
    <property type="component" value="Unassembled WGS sequence"/>
</dbReference>
<keyword evidence="3" id="KW-1185">Reference proteome</keyword>
<dbReference type="InParanoid" id="A0A2P5FF07"/>
<keyword evidence="1" id="KW-0812">Transmembrane</keyword>
<feature type="transmembrane region" description="Helical" evidence="1">
    <location>
        <begin position="16"/>
        <end position="32"/>
    </location>
</feature>
<proteinExistence type="predicted"/>
<evidence type="ECO:0000313" key="2">
    <source>
        <dbReference type="EMBL" id="PON96380.1"/>
    </source>
</evidence>